<organism evidence="3 4">
    <name type="scientific">Edaphobacter dinghuensis</name>
    <dbReference type="NCBI Taxonomy" id="1560005"/>
    <lineage>
        <taxon>Bacteria</taxon>
        <taxon>Pseudomonadati</taxon>
        <taxon>Acidobacteriota</taxon>
        <taxon>Terriglobia</taxon>
        <taxon>Terriglobales</taxon>
        <taxon>Acidobacteriaceae</taxon>
        <taxon>Edaphobacter</taxon>
    </lineage>
</organism>
<dbReference type="InterPro" id="IPR008207">
    <property type="entry name" value="Sig_transdc_His_kin_Hpt_dom"/>
</dbReference>
<evidence type="ECO:0000259" key="2">
    <source>
        <dbReference type="PROSITE" id="PS50894"/>
    </source>
</evidence>
<dbReference type="InterPro" id="IPR036641">
    <property type="entry name" value="HPT_dom_sf"/>
</dbReference>
<gene>
    <name evidence="3" type="ORF">GCM10011585_11840</name>
</gene>
<name>A0A917H8R6_9BACT</name>
<evidence type="ECO:0000313" key="4">
    <source>
        <dbReference type="Proteomes" id="UP000647241"/>
    </source>
</evidence>
<proteinExistence type="predicted"/>
<dbReference type="GO" id="GO:0004672">
    <property type="term" value="F:protein kinase activity"/>
    <property type="evidence" value="ECO:0007669"/>
    <property type="project" value="UniProtKB-ARBA"/>
</dbReference>
<reference evidence="3" key="2">
    <citation type="submission" date="2020-09" db="EMBL/GenBank/DDBJ databases">
        <authorList>
            <person name="Sun Q."/>
            <person name="Zhou Y."/>
        </authorList>
    </citation>
    <scope>NUCLEOTIDE SEQUENCE</scope>
    <source>
        <strain evidence="3">CGMCC 1.12997</strain>
    </source>
</reference>
<feature type="domain" description="HPt" evidence="2">
    <location>
        <begin position="9"/>
        <end position="106"/>
    </location>
</feature>
<evidence type="ECO:0000313" key="3">
    <source>
        <dbReference type="EMBL" id="GGG71252.1"/>
    </source>
</evidence>
<keyword evidence="1" id="KW-0597">Phosphoprotein</keyword>
<keyword evidence="4" id="KW-1185">Reference proteome</keyword>
<feature type="modified residue" description="Phosphohistidine" evidence="1">
    <location>
        <position position="56"/>
    </location>
</feature>
<protein>
    <recommendedName>
        <fullName evidence="2">HPt domain-containing protein</fullName>
    </recommendedName>
</protein>
<reference evidence="3" key="1">
    <citation type="journal article" date="2014" name="Int. J. Syst. Evol. Microbiol.">
        <title>Complete genome sequence of Corynebacterium casei LMG S-19264T (=DSM 44701T), isolated from a smear-ripened cheese.</title>
        <authorList>
            <consortium name="US DOE Joint Genome Institute (JGI-PGF)"/>
            <person name="Walter F."/>
            <person name="Albersmeier A."/>
            <person name="Kalinowski J."/>
            <person name="Ruckert C."/>
        </authorList>
    </citation>
    <scope>NUCLEOTIDE SEQUENCE</scope>
    <source>
        <strain evidence="3">CGMCC 1.12997</strain>
    </source>
</reference>
<dbReference type="AlphaFoldDB" id="A0A917H8R6"/>
<dbReference type="EMBL" id="BMGT01000002">
    <property type="protein sequence ID" value="GGG71252.1"/>
    <property type="molecule type" value="Genomic_DNA"/>
</dbReference>
<evidence type="ECO:0000256" key="1">
    <source>
        <dbReference type="PROSITE-ProRule" id="PRU00110"/>
    </source>
</evidence>
<dbReference type="Pfam" id="PF01627">
    <property type="entry name" value="Hpt"/>
    <property type="match status" value="1"/>
</dbReference>
<dbReference type="PROSITE" id="PS50894">
    <property type="entry name" value="HPT"/>
    <property type="match status" value="1"/>
</dbReference>
<dbReference type="GO" id="GO:0000160">
    <property type="term" value="P:phosphorelay signal transduction system"/>
    <property type="evidence" value="ECO:0007669"/>
    <property type="project" value="InterPro"/>
</dbReference>
<accession>A0A917H8R6</accession>
<dbReference type="RefSeq" id="WP_188553291.1">
    <property type="nucleotide sequence ID" value="NZ_BMGT01000002.1"/>
</dbReference>
<dbReference type="Gene3D" id="1.20.120.160">
    <property type="entry name" value="HPT domain"/>
    <property type="match status" value="1"/>
</dbReference>
<sequence length="106" mass="11646">MTPKDAPEINALLMSLWERGLPQVRERLEVLDRAATAAASGKLTEDLQAEALEITHKFAGSLGMFGYTEGTEVAQQLEQVLENPTLERSSKVAGLVVQLRRALQLE</sequence>
<dbReference type="Proteomes" id="UP000647241">
    <property type="component" value="Unassembled WGS sequence"/>
</dbReference>
<dbReference type="SUPFAM" id="SSF47226">
    <property type="entry name" value="Histidine-containing phosphotransfer domain, HPT domain"/>
    <property type="match status" value="1"/>
</dbReference>
<comment type="caution">
    <text evidence="3">The sequence shown here is derived from an EMBL/GenBank/DDBJ whole genome shotgun (WGS) entry which is preliminary data.</text>
</comment>